<dbReference type="AlphaFoldDB" id="A0AAD9HQW8"/>
<accession>A0AAD9HQW8</accession>
<evidence type="ECO:0000256" key="1">
    <source>
        <dbReference type="SAM" id="Phobius"/>
    </source>
</evidence>
<proteinExistence type="predicted"/>
<keyword evidence="1" id="KW-1133">Transmembrane helix</keyword>
<gene>
    <name evidence="2" type="ORF">LX32DRAFT_158072</name>
</gene>
<name>A0AAD9HQW8_9PEZI</name>
<dbReference type="Proteomes" id="UP001232148">
    <property type="component" value="Unassembled WGS sequence"/>
</dbReference>
<sequence length="88" mass="9665">MGCALMEFSHVWGAFWDGASLIENPFTLSPSPPLCSTLALFYMHRIPLLLYSLVFVIFVLPDGLAIERSHSRGTSRLLDPQVVALGSS</sequence>
<evidence type="ECO:0000313" key="3">
    <source>
        <dbReference type="Proteomes" id="UP001232148"/>
    </source>
</evidence>
<comment type="caution">
    <text evidence="2">The sequence shown here is derived from an EMBL/GenBank/DDBJ whole genome shotgun (WGS) entry which is preliminary data.</text>
</comment>
<keyword evidence="1" id="KW-0472">Membrane</keyword>
<dbReference type="EMBL" id="MU842827">
    <property type="protein sequence ID" value="KAK2032852.1"/>
    <property type="molecule type" value="Genomic_DNA"/>
</dbReference>
<feature type="transmembrane region" description="Helical" evidence="1">
    <location>
        <begin position="48"/>
        <end position="66"/>
    </location>
</feature>
<keyword evidence="1" id="KW-0812">Transmembrane</keyword>
<reference evidence="2" key="1">
    <citation type="submission" date="2021-06" db="EMBL/GenBank/DDBJ databases">
        <title>Comparative genomics, transcriptomics and evolutionary studies reveal genomic signatures of adaptation to plant cell wall in hemibiotrophic fungi.</title>
        <authorList>
            <consortium name="DOE Joint Genome Institute"/>
            <person name="Baroncelli R."/>
            <person name="Diaz J.F."/>
            <person name="Benocci T."/>
            <person name="Peng M."/>
            <person name="Battaglia E."/>
            <person name="Haridas S."/>
            <person name="Andreopoulos W."/>
            <person name="Labutti K."/>
            <person name="Pangilinan J."/>
            <person name="Floch G.L."/>
            <person name="Makela M.R."/>
            <person name="Henrissat B."/>
            <person name="Grigoriev I.V."/>
            <person name="Crouch J.A."/>
            <person name="De Vries R.P."/>
            <person name="Sukno S.A."/>
            <person name="Thon M.R."/>
        </authorList>
    </citation>
    <scope>NUCLEOTIDE SEQUENCE</scope>
    <source>
        <strain evidence="2">MAFF235873</strain>
    </source>
</reference>
<keyword evidence="3" id="KW-1185">Reference proteome</keyword>
<protein>
    <submittedName>
        <fullName evidence="2">Uncharacterized protein</fullName>
    </submittedName>
</protein>
<organism evidence="2 3">
    <name type="scientific">Colletotrichum zoysiae</name>
    <dbReference type="NCBI Taxonomy" id="1216348"/>
    <lineage>
        <taxon>Eukaryota</taxon>
        <taxon>Fungi</taxon>
        <taxon>Dikarya</taxon>
        <taxon>Ascomycota</taxon>
        <taxon>Pezizomycotina</taxon>
        <taxon>Sordariomycetes</taxon>
        <taxon>Hypocreomycetidae</taxon>
        <taxon>Glomerellales</taxon>
        <taxon>Glomerellaceae</taxon>
        <taxon>Colletotrichum</taxon>
        <taxon>Colletotrichum graminicola species complex</taxon>
    </lineage>
</organism>
<evidence type="ECO:0000313" key="2">
    <source>
        <dbReference type="EMBL" id="KAK2032852.1"/>
    </source>
</evidence>